<protein>
    <submittedName>
        <fullName evidence="6">Thermonuclease family protein</fullName>
    </submittedName>
</protein>
<dbReference type="PANTHER" id="PTHR12302">
    <property type="entry name" value="EBNA2 BINDING PROTEIN P100"/>
    <property type="match status" value="1"/>
</dbReference>
<evidence type="ECO:0000256" key="2">
    <source>
        <dbReference type="ARBA" id="ARBA00022759"/>
    </source>
</evidence>
<keyword evidence="1" id="KW-0540">Nuclease</keyword>
<evidence type="ECO:0000313" key="6">
    <source>
        <dbReference type="EMBL" id="TPD61705.1"/>
    </source>
</evidence>
<keyword evidence="2" id="KW-0255">Endonuclease</keyword>
<evidence type="ECO:0000256" key="4">
    <source>
        <dbReference type="SAM" id="SignalP"/>
    </source>
</evidence>
<dbReference type="PROSITE" id="PS50830">
    <property type="entry name" value="TNASE_3"/>
    <property type="match status" value="1"/>
</dbReference>
<dbReference type="GO" id="GO:0004519">
    <property type="term" value="F:endonuclease activity"/>
    <property type="evidence" value="ECO:0007669"/>
    <property type="project" value="UniProtKB-KW"/>
</dbReference>
<sequence length="264" mass="29998">MMKRLLPFLLLLVLPALARAADFSGLSPPEGPLLVTEVVDGDTLRLEDGRQVRLVGLQAPKLPLGRSGFKEWPFAKESKQALEQLTLGKKVSLRYGGRQTDRYGRALAHLFLEDGSWVQGKMLRRGMARVYSFRDNRALVRDMQAIERDAREARRGMWALSYYAIKHHLEAGRFTDSFQIVEGVVRDVASVRGRVFINFGDDWRTDFTLVVEGKARRLFLDSDIKLSHLPGKKIHVRGWLKYYNGPMIQLTHPEQVQIVGSAPD</sequence>
<dbReference type="OrthoDB" id="7618306at2"/>
<dbReference type="SUPFAM" id="SSF50199">
    <property type="entry name" value="Staphylococcal nuclease"/>
    <property type="match status" value="1"/>
</dbReference>
<gene>
    <name evidence="6" type="ORF">FIV46_05700</name>
</gene>
<feature type="signal peptide" evidence="4">
    <location>
        <begin position="1"/>
        <end position="20"/>
    </location>
</feature>
<dbReference type="AlphaFoldDB" id="A0A501PN34"/>
<comment type="caution">
    <text evidence="6">The sequence shown here is derived from an EMBL/GenBank/DDBJ whole genome shotgun (WGS) entry which is preliminary data.</text>
</comment>
<name>A0A501PN34_9PROT</name>
<dbReference type="Gene3D" id="2.40.50.90">
    <property type="match status" value="1"/>
</dbReference>
<keyword evidence="7" id="KW-1185">Reference proteome</keyword>
<reference evidence="7" key="1">
    <citation type="submission" date="2019-06" db="EMBL/GenBank/DDBJ databases">
        <title>The complete genome of Emcibacter congregatus ZYLT.</title>
        <authorList>
            <person name="Zhao Z."/>
        </authorList>
    </citation>
    <scope>NUCLEOTIDE SEQUENCE [LARGE SCALE GENOMIC DNA]</scope>
    <source>
        <strain evidence="7">MCCC 1A06723</strain>
    </source>
</reference>
<evidence type="ECO:0000259" key="5">
    <source>
        <dbReference type="PROSITE" id="PS50830"/>
    </source>
</evidence>
<evidence type="ECO:0000256" key="1">
    <source>
        <dbReference type="ARBA" id="ARBA00022722"/>
    </source>
</evidence>
<evidence type="ECO:0000313" key="7">
    <source>
        <dbReference type="Proteomes" id="UP000319148"/>
    </source>
</evidence>
<keyword evidence="4" id="KW-0732">Signal</keyword>
<dbReference type="InterPro" id="IPR035437">
    <property type="entry name" value="SNase_OB-fold_sf"/>
</dbReference>
<feature type="chain" id="PRO_5021411937" evidence="4">
    <location>
        <begin position="21"/>
        <end position="264"/>
    </location>
</feature>
<dbReference type="EMBL" id="VFIY01000005">
    <property type="protein sequence ID" value="TPD61705.1"/>
    <property type="molecule type" value="Genomic_DNA"/>
</dbReference>
<dbReference type="GO" id="GO:0016787">
    <property type="term" value="F:hydrolase activity"/>
    <property type="evidence" value="ECO:0007669"/>
    <property type="project" value="UniProtKB-KW"/>
</dbReference>
<proteinExistence type="predicted"/>
<organism evidence="6 7">
    <name type="scientific">Emcibacter nanhaiensis</name>
    <dbReference type="NCBI Taxonomy" id="1505037"/>
    <lineage>
        <taxon>Bacteria</taxon>
        <taxon>Pseudomonadati</taxon>
        <taxon>Pseudomonadota</taxon>
        <taxon>Alphaproteobacteria</taxon>
        <taxon>Emcibacterales</taxon>
        <taxon>Emcibacteraceae</taxon>
        <taxon>Emcibacter</taxon>
    </lineage>
</organism>
<dbReference type="PANTHER" id="PTHR12302:SF3">
    <property type="entry name" value="SERINE_THREONINE-PROTEIN KINASE 31"/>
    <property type="match status" value="1"/>
</dbReference>
<dbReference type="SMART" id="SM00318">
    <property type="entry name" value="SNc"/>
    <property type="match status" value="1"/>
</dbReference>
<dbReference type="Pfam" id="PF00565">
    <property type="entry name" value="SNase"/>
    <property type="match status" value="1"/>
</dbReference>
<feature type="domain" description="TNase-like" evidence="5">
    <location>
        <begin position="29"/>
        <end position="160"/>
    </location>
</feature>
<dbReference type="Proteomes" id="UP000319148">
    <property type="component" value="Unassembled WGS sequence"/>
</dbReference>
<dbReference type="InterPro" id="IPR016071">
    <property type="entry name" value="Staphylococal_nuclease_OB-fold"/>
</dbReference>
<evidence type="ECO:0000256" key="3">
    <source>
        <dbReference type="ARBA" id="ARBA00022801"/>
    </source>
</evidence>
<accession>A0A501PN34</accession>
<keyword evidence="3" id="KW-0378">Hydrolase</keyword>